<evidence type="ECO:0000256" key="1">
    <source>
        <dbReference type="SAM" id="MobiDB-lite"/>
    </source>
</evidence>
<dbReference type="SUPFAM" id="SSF46785">
    <property type="entry name" value="Winged helix' DNA-binding domain"/>
    <property type="match status" value="1"/>
</dbReference>
<dbReference type="STRING" id="452637.Oter_3069"/>
<organism evidence="2 3">
    <name type="scientific">Opitutus terrae (strain DSM 11246 / JCM 15787 / PB90-1)</name>
    <dbReference type="NCBI Taxonomy" id="452637"/>
    <lineage>
        <taxon>Bacteria</taxon>
        <taxon>Pseudomonadati</taxon>
        <taxon>Verrucomicrobiota</taxon>
        <taxon>Opitutia</taxon>
        <taxon>Opitutales</taxon>
        <taxon>Opitutaceae</taxon>
        <taxon>Opitutus</taxon>
    </lineage>
</organism>
<evidence type="ECO:0000313" key="2">
    <source>
        <dbReference type="EMBL" id="ACB76349.1"/>
    </source>
</evidence>
<dbReference type="InterPro" id="IPR036390">
    <property type="entry name" value="WH_DNA-bd_sf"/>
</dbReference>
<sequence length="171" mass="18646">MSVAAIQPGNTDTHPQLDAALARLKAAGMRITQPRVAMLDALLHFRMPASVAAIHEAIGGCCDLITVRRSVGAMVDAGMVRRIFTRSATALHELSLDPERLYVVTKSGEILAPEAAVPTPKMRRAVQRVEDALRRRGYRSVSHLIQFIADPPTPAAKRRPHRLDSRDSAAL</sequence>
<dbReference type="InterPro" id="IPR036388">
    <property type="entry name" value="WH-like_DNA-bd_sf"/>
</dbReference>
<keyword evidence="3" id="KW-1185">Reference proteome</keyword>
<feature type="compositionally biased region" description="Basic and acidic residues" evidence="1">
    <location>
        <begin position="162"/>
        <end position="171"/>
    </location>
</feature>
<dbReference type="Proteomes" id="UP000007013">
    <property type="component" value="Chromosome"/>
</dbReference>
<dbReference type="HOGENOM" id="CLU_1561356_0_0_0"/>
<dbReference type="eggNOG" id="COG0735">
    <property type="taxonomic scope" value="Bacteria"/>
</dbReference>
<dbReference type="EMBL" id="CP001032">
    <property type="protein sequence ID" value="ACB76349.1"/>
    <property type="molecule type" value="Genomic_DNA"/>
</dbReference>
<reference evidence="2 3" key="1">
    <citation type="journal article" date="2011" name="J. Bacteriol.">
        <title>Genome sequence of the verrucomicrobium Opitutus terrae PB90-1, an abundant inhabitant of rice paddy soil ecosystems.</title>
        <authorList>
            <person name="van Passel M.W."/>
            <person name="Kant R."/>
            <person name="Palva A."/>
            <person name="Copeland A."/>
            <person name="Lucas S."/>
            <person name="Lapidus A."/>
            <person name="Glavina del Rio T."/>
            <person name="Pitluck S."/>
            <person name="Goltsman E."/>
            <person name="Clum A."/>
            <person name="Sun H."/>
            <person name="Schmutz J."/>
            <person name="Larimer F.W."/>
            <person name="Land M.L."/>
            <person name="Hauser L."/>
            <person name="Kyrpides N."/>
            <person name="Mikhailova N."/>
            <person name="Richardson P.P."/>
            <person name="Janssen P.H."/>
            <person name="de Vos W.M."/>
            <person name="Smidt H."/>
        </authorList>
    </citation>
    <scope>NUCLEOTIDE SEQUENCE [LARGE SCALE GENOMIC DNA]</scope>
    <source>
        <strain evidence="3">DSM 11246 / JCM 15787 / PB90-1</strain>
    </source>
</reference>
<dbReference type="RefSeq" id="WP_012375878.1">
    <property type="nucleotide sequence ID" value="NC_010571.1"/>
</dbReference>
<feature type="region of interest" description="Disordered" evidence="1">
    <location>
        <begin position="152"/>
        <end position="171"/>
    </location>
</feature>
<evidence type="ECO:0000313" key="3">
    <source>
        <dbReference type="Proteomes" id="UP000007013"/>
    </source>
</evidence>
<dbReference type="OrthoDB" id="8659436at2"/>
<protein>
    <submittedName>
        <fullName evidence="2">Ferric uptake regulator, Fur family</fullName>
    </submittedName>
</protein>
<gene>
    <name evidence="2" type="ordered locus">Oter_3069</name>
</gene>
<name>B1ZZE6_OPITP</name>
<dbReference type="KEGG" id="ote:Oter_3069"/>
<accession>B1ZZE6</accession>
<dbReference type="AlphaFoldDB" id="B1ZZE6"/>
<dbReference type="Gene3D" id="1.10.10.10">
    <property type="entry name" value="Winged helix-like DNA-binding domain superfamily/Winged helix DNA-binding domain"/>
    <property type="match status" value="1"/>
</dbReference>
<proteinExistence type="predicted"/>